<dbReference type="RefSeq" id="WP_192542459.1">
    <property type="nucleotide sequence ID" value="NZ_RRZA01000056.1"/>
</dbReference>
<reference evidence="2 3" key="1">
    <citation type="submission" date="2020-07" db="EMBL/GenBank/DDBJ databases">
        <title>Halophilic bacteria isolated from french cheeses.</title>
        <authorList>
            <person name="Kothe C.I."/>
            <person name="Farah-Kraiem B."/>
            <person name="Renault P."/>
            <person name="Dridi B."/>
        </authorList>
    </citation>
    <scope>NUCLEOTIDE SEQUENCE [LARGE SCALE GENOMIC DNA]</scope>
    <source>
        <strain evidence="2 3">FME14</strain>
    </source>
</reference>
<name>A0ABR9FPY5_9GAMM</name>
<keyword evidence="1" id="KW-0732">Signal</keyword>
<proteinExistence type="predicted"/>
<organism evidence="2 3">
    <name type="scientific">Pseudoalteromonas prydzensis</name>
    <dbReference type="NCBI Taxonomy" id="182141"/>
    <lineage>
        <taxon>Bacteria</taxon>
        <taxon>Pseudomonadati</taxon>
        <taxon>Pseudomonadota</taxon>
        <taxon>Gammaproteobacteria</taxon>
        <taxon>Alteromonadales</taxon>
        <taxon>Pseudoalteromonadaceae</taxon>
        <taxon>Pseudoalteromonas</taxon>
    </lineage>
</organism>
<protein>
    <recommendedName>
        <fullName evidence="4">DUF4426 domain-containing protein</fullName>
    </recommendedName>
</protein>
<evidence type="ECO:0008006" key="4">
    <source>
        <dbReference type="Google" id="ProtNLM"/>
    </source>
</evidence>
<keyword evidence="3" id="KW-1185">Reference proteome</keyword>
<dbReference type="Proteomes" id="UP000707245">
    <property type="component" value="Unassembled WGS sequence"/>
</dbReference>
<evidence type="ECO:0000313" key="2">
    <source>
        <dbReference type="EMBL" id="MBE0458902.1"/>
    </source>
</evidence>
<evidence type="ECO:0000256" key="1">
    <source>
        <dbReference type="SAM" id="SignalP"/>
    </source>
</evidence>
<feature type="chain" id="PRO_5047485310" description="DUF4426 domain-containing protein" evidence="1">
    <location>
        <begin position="27"/>
        <end position="145"/>
    </location>
</feature>
<dbReference type="EMBL" id="RRZA01000056">
    <property type="protein sequence ID" value="MBE0458902.1"/>
    <property type="molecule type" value="Genomic_DNA"/>
</dbReference>
<comment type="caution">
    <text evidence="2">The sequence shown here is derived from an EMBL/GenBank/DDBJ whole genome shotgun (WGS) entry which is preliminary data.</text>
</comment>
<sequence>MMKQSYFYIGINVLLSSLFISAPLHASNEVLSVDRGSLQGMEFMFENDAKITPKNSNFTVVNSVLMSSEAGTRVAVVTIRNDATGSRILQAEHIMALFADGKRLSPIGLSDNLKLEDGEQRSITISFGADDFPILAIYTSNNLNH</sequence>
<gene>
    <name evidence="2" type="ORF">EI167_15915</name>
</gene>
<feature type="signal peptide" evidence="1">
    <location>
        <begin position="1"/>
        <end position="26"/>
    </location>
</feature>
<evidence type="ECO:0000313" key="3">
    <source>
        <dbReference type="Proteomes" id="UP000707245"/>
    </source>
</evidence>
<accession>A0ABR9FPY5</accession>